<evidence type="ECO:0000313" key="4">
    <source>
        <dbReference type="Proteomes" id="UP000095008"/>
    </source>
</evidence>
<name>A0A1C2HXY9_ACITH</name>
<dbReference type="InterPro" id="IPR028082">
    <property type="entry name" value="Peripla_BP_I"/>
</dbReference>
<dbReference type="OrthoDB" id="5291029at2"/>
<proteinExistence type="predicted"/>
<comment type="caution">
    <text evidence="3">The sequence shown here is derived from an EMBL/GenBank/DDBJ whole genome shotgun (WGS) entry which is preliminary data.</text>
</comment>
<dbReference type="Pfam" id="PF04348">
    <property type="entry name" value="LppC"/>
    <property type="match status" value="1"/>
</dbReference>
<dbReference type="GO" id="GO:0009252">
    <property type="term" value="P:peptidoglycan biosynthetic process"/>
    <property type="evidence" value="ECO:0007669"/>
    <property type="project" value="TreeGrafter"/>
</dbReference>
<dbReference type="AlphaFoldDB" id="A0A1C2HXY9"/>
<reference evidence="3" key="1">
    <citation type="journal article" date="2016" name="Int. J. Mol. Sci.">
        <title>Comparative genomics of the extreme acidophile Acidithiobacillus thiooxidans reveals intraspecific divergence and niche adaptation.</title>
        <authorList>
            <person name="Zhang X."/>
            <person name="Feng X."/>
            <person name="Tao J."/>
            <person name="Ma L."/>
            <person name="Xiao Y."/>
            <person name="Liang Y."/>
            <person name="Liu X."/>
            <person name="Yin H."/>
        </authorList>
    </citation>
    <scope>NUCLEOTIDE SEQUENCE [LARGE SCALE GENOMIC DNA]</scope>
    <source>
        <strain evidence="3">DXS-W</strain>
    </source>
</reference>
<dbReference type="GO" id="GO:0030234">
    <property type="term" value="F:enzyme regulator activity"/>
    <property type="evidence" value="ECO:0007669"/>
    <property type="project" value="TreeGrafter"/>
</dbReference>
<dbReference type="Proteomes" id="UP000095008">
    <property type="component" value="Unassembled WGS sequence"/>
</dbReference>
<keyword evidence="1" id="KW-0472">Membrane</keyword>
<dbReference type="EMBL" id="LWRY01000259">
    <property type="protein sequence ID" value="OCX68603.1"/>
    <property type="molecule type" value="Genomic_DNA"/>
</dbReference>
<evidence type="ECO:0008006" key="5">
    <source>
        <dbReference type="Google" id="ProtNLM"/>
    </source>
</evidence>
<sequence length="613" mass="64690">MKLPTSLFHLPRLTATLAVAAALSACASMPHKPAPVLSTAPAPVATAANAPEAASARQADALLAEGHDLEAAKDYIKAAAAVQGKTQLQYLLKAAQASLQGNRAPVAVLLANEVLRLEHDDNGLRGQALWVRAQGLMDQGQTPRAKGNLEELLTIASTPQEVRAEAMGTLATLYTQEGHELTALNFLIERDSLLSSAAIHKNHQRIHALLDSVSSARIQNWQGRSGNPLVQEWLAIALISRHNPDPDQRKAAINAWMAAHPGHPPINFTSHDELNVADTTSSQEGSICALLPSTGSYAGLSQALSAGMETAAQLTSGPAVKLLQSTGNPSYTAVLFERGVKEGCQIFVGPLLPQDINAVASVRKPSDPPVIALGSDAGVQQPGLYTFSLSRDVAARQIANQGYAAGYRRVYVLYPQDSSGAAIQADFIDTWKKLGGSVAGVATYLPGHSLNGQAQQLLSGTSSTHDFVFLVADSKNANAAVTAIRSINSHIPIFSPALLHGATLPSNAQNLSGIESVDMPWVIQPATTKPQAAALLHTSLPNASDAQWRMAAFGLDAYQLADKILAKQFSQPLKGATGTLHFGKEGRIVRDMEWMEVENGAIVPLPAIPKPGS</sequence>
<dbReference type="SUPFAM" id="SSF53822">
    <property type="entry name" value="Periplasmic binding protein-like I"/>
    <property type="match status" value="1"/>
</dbReference>
<keyword evidence="4" id="KW-1185">Reference proteome</keyword>
<evidence type="ECO:0000313" key="3">
    <source>
        <dbReference type="EMBL" id="OCX68603.1"/>
    </source>
</evidence>
<keyword evidence="2" id="KW-0732">Signal</keyword>
<dbReference type="PANTHER" id="PTHR38038">
    <property type="entry name" value="PENICILLIN-BINDING PROTEIN ACTIVATOR LPOA"/>
    <property type="match status" value="1"/>
</dbReference>
<evidence type="ECO:0000256" key="1">
    <source>
        <dbReference type="ARBA" id="ARBA00023136"/>
    </source>
</evidence>
<dbReference type="CDD" id="cd06339">
    <property type="entry name" value="PBP1_YraM_LppC_lipoprotein-like"/>
    <property type="match status" value="1"/>
</dbReference>
<gene>
    <name evidence="3" type="ORF">A6M23_17810</name>
</gene>
<protein>
    <recommendedName>
        <fullName evidence="5">LppC family lipoprotein</fullName>
    </recommendedName>
</protein>
<feature type="chain" id="PRO_5008663310" description="LppC family lipoprotein" evidence="2">
    <location>
        <begin position="21"/>
        <end position="613"/>
    </location>
</feature>
<accession>A0A1C2HXY9</accession>
<evidence type="ECO:0000256" key="2">
    <source>
        <dbReference type="SAM" id="SignalP"/>
    </source>
</evidence>
<organism evidence="3 4">
    <name type="scientific">Acidithiobacillus thiooxidans</name>
    <name type="common">Thiobacillus thiooxidans</name>
    <dbReference type="NCBI Taxonomy" id="930"/>
    <lineage>
        <taxon>Bacteria</taxon>
        <taxon>Pseudomonadati</taxon>
        <taxon>Pseudomonadota</taxon>
        <taxon>Acidithiobacillia</taxon>
        <taxon>Acidithiobacillales</taxon>
        <taxon>Acidithiobacillaceae</taxon>
        <taxon>Acidithiobacillus</taxon>
    </lineage>
</organism>
<dbReference type="InterPro" id="IPR007443">
    <property type="entry name" value="LpoA"/>
</dbReference>
<dbReference type="PANTHER" id="PTHR38038:SF1">
    <property type="entry name" value="PENICILLIN-BINDING PROTEIN ACTIVATOR LPOA"/>
    <property type="match status" value="1"/>
</dbReference>
<dbReference type="Gene3D" id="1.25.40.650">
    <property type="match status" value="1"/>
</dbReference>
<dbReference type="GO" id="GO:0031241">
    <property type="term" value="C:periplasmic side of cell outer membrane"/>
    <property type="evidence" value="ECO:0007669"/>
    <property type="project" value="TreeGrafter"/>
</dbReference>
<feature type="signal peptide" evidence="2">
    <location>
        <begin position="1"/>
        <end position="20"/>
    </location>
</feature>
<dbReference type="PROSITE" id="PS51257">
    <property type="entry name" value="PROKAR_LIPOPROTEIN"/>
    <property type="match status" value="1"/>
</dbReference>
<dbReference type="Gene3D" id="3.40.50.2300">
    <property type="match status" value="2"/>
</dbReference>